<dbReference type="Pfam" id="PF00583">
    <property type="entry name" value="Acetyltransf_1"/>
    <property type="match status" value="1"/>
</dbReference>
<feature type="domain" description="N-acetyltransferase" evidence="1">
    <location>
        <begin position="96"/>
        <end position="187"/>
    </location>
</feature>
<evidence type="ECO:0000313" key="3">
    <source>
        <dbReference type="Proteomes" id="UP000509302"/>
    </source>
</evidence>
<organism evidence="2 3">
    <name type="scientific">Costertonia aggregata</name>
    <dbReference type="NCBI Taxonomy" id="343403"/>
    <lineage>
        <taxon>Bacteria</taxon>
        <taxon>Pseudomonadati</taxon>
        <taxon>Bacteroidota</taxon>
        <taxon>Flavobacteriia</taxon>
        <taxon>Flavobacteriales</taxon>
        <taxon>Flavobacteriaceae</taxon>
        <taxon>Costertonia</taxon>
    </lineage>
</organism>
<dbReference type="SUPFAM" id="SSF55729">
    <property type="entry name" value="Acyl-CoA N-acyltransferases (Nat)"/>
    <property type="match status" value="1"/>
</dbReference>
<dbReference type="Proteomes" id="UP000509302">
    <property type="component" value="Chromosome"/>
</dbReference>
<dbReference type="Gene3D" id="3.40.630.30">
    <property type="match status" value="1"/>
</dbReference>
<name>A0A7H9AU46_9FLAO</name>
<proteinExistence type="predicted"/>
<reference evidence="2 3" key="1">
    <citation type="journal article" date="2006" name="Int. J. Syst. Evol. Microbiol.">
        <title>Costertonia aggregata gen. nov., sp. nov., a mesophilic marine bacterium of the family Flavobacteriaceae, isolated from a mature biofilm.</title>
        <authorList>
            <person name="Kwon K.K."/>
            <person name="Lee Y.K."/>
            <person name="Lee H.K."/>
        </authorList>
    </citation>
    <scope>NUCLEOTIDE SEQUENCE [LARGE SCALE GENOMIC DNA]</scope>
    <source>
        <strain evidence="2 3">KCCM 42265</strain>
    </source>
</reference>
<dbReference type="RefSeq" id="WP_179243248.1">
    <property type="nucleotide sequence ID" value="NZ_CP058595.1"/>
</dbReference>
<dbReference type="GO" id="GO:0016747">
    <property type="term" value="F:acyltransferase activity, transferring groups other than amino-acyl groups"/>
    <property type="evidence" value="ECO:0007669"/>
    <property type="project" value="InterPro"/>
</dbReference>
<dbReference type="KEGG" id="cagg:HYG79_16950"/>
<evidence type="ECO:0000313" key="2">
    <source>
        <dbReference type="EMBL" id="QLG46970.1"/>
    </source>
</evidence>
<keyword evidence="3" id="KW-1185">Reference proteome</keyword>
<dbReference type="InterPro" id="IPR000182">
    <property type="entry name" value="GNAT_dom"/>
</dbReference>
<dbReference type="EMBL" id="CP058595">
    <property type="protein sequence ID" value="QLG46970.1"/>
    <property type="molecule type" value="Genomic_DNA"/>
</dbReference>
<dbReference type="AlphaFoldDB" id="A0A7H9AU46"/>
<sequence length="217" mass="26371">MEVEKDDKFYRFKWFWNILRHGLFMHGLRNRLARIGIDIMPYYWVLEEATPLSNPPKLRGKDISGFRVMNFDEKDVIKIKNSIIGIEQKDLLQYIREGQICIGIKHNDEIAAYTFIKPDSFYFRDREFKFKANEVYLHSMYTFEKFRGKNMAPYLRYECYEMLKNENIDYKYSVSEYFNKSTIRFKKKLNSEHKKLYLSIILFGKITWNFTLKTFRG</sequence>
<accession>A0A7H9AU46</accession>
<gene>
    <name evidence="2" type="ORF">HYG79_16950</name>
</gene>
<protein>
    <recommendedName>
        <fullName evidence="1">N-acetyltransferase domain-containing protein</fullName>
    </recommendedName>
</protein>
<evidence type="ECO:0000259" key="1">
    <source>
        <dbReference type="Pfam" id="PF00583"/>
    </source>
</evidence>
<dbReference type="InterPro" id="IPR016181">
    <property type="entry name" value="Acyl_CoA_acyltransferase"/>
</dbReference>